<feature type="coiled-coil region" evidence="1">
    <location>
        <begin position="11"/>
        <end position="45"/>
    </location>
</feature>
<keyword evidence="3" id="KW-1185">Reference proteome</keyword>
<accession>A0A8J4VT41</accession>
<keyword evidence="1" id="KW-0175">Coiled coil</keyword>
<dbReference type="PANTHER" id="PTHR35106">
    <property type="entry name" value="BNAA07G25190D PROTEIN"/>
    <property type="match status" value="1"/>
</dbReference>
<gene>
    <name evidence="2" type="ORF">CMV_015691</name>
</gene>
<evidence type="ECO:0000313" key="2">
    <source>
        <dbReference type="EMBL" id="KAF3959501.1"/>
    </source>
</evidence>
<evidence type="ECO:0000256" key="1">
    <source>
        <dbReference type="SAM" id="Coils"/>
    </source>
</evidence>
<reference evidence="2" key="1">
    <citation type="submission" date="2020-03" db="EMBL/GenBank/DDBJ databases">
        <title>Castanea mollissima Vanexum genome sequencing.</title>
        <authorList>
            <person name="Staton M."/>
        </authorList>
    </citation>
    <scope>NUCLEOTIDE SEQUENCE</scope>
    <source>
        <tissue evidence="2">Leaf</tissue>
    </source>
</reference>
<dbReference type="OrthoDB" id="4768527at2759"/>
<name>A0A8J4VT41_9ROSI</name>
<comment type="caution">
    <text evidence="2">The sequence shown here is derived from an EMBL/GenBank/DDBJ whole genome shotgun (WGS) entry which is preliminary data.</text>
</comment>
<dbReference type="Proteomes" id="UP000737018">
    <property type="component" value="Unassembled WGS sequence"/>
</dbReference>
<sequence>MDFILDSKERVRKVEEENSVFVSRLSDLERERESHATQYNNNEKHSLRTCKNCKTQYDPVLNHPRSCRFHTAHFGGETRRKFESVYSGGTMNSPDSGKVFQYWHCCGSEDPFDPGCTAAPHSSYDD</sequence>
<organism evidence="2 3">
    <name type="scientific">Castanea mollissima</name>
    <name type="common">Chinese chestnut</name>
    <dbReference type="NCBI Taxonomy" id="60419"/>
    <lineage>
        <taxon>Eukaryota</taxon>
        <taxon>Viridiplantae</taxon>
        <taxon>Streptophyta</taxon>
        <taxon>Embryophyta</taxon>
        <taxon>Tracheophyta</taxon>
        <taxon>Spermatophyta</taxon>
        <taxon>Magnoliopsida</taxon>
        <taxon>eudicotyledons</taxon>
        <taxon>Gunneridae</taxon>
        <taxon>Pentapetalae</taxon>
        <taxon>rosids</taxon>
        <taxon>fabids</taxon>
        <taxon>Fagales</taxon>
        <taxon>Fagaceae</taxon>
        <taxon>Castanea</taxon>
    </lineage>
</organism>
<dbReference type="AlphaFoldDB" id="A0A8J4VT41"/>
<protein>
    <submittedName>
        <fullName evidence="2">Uncharacterized protein</fullName>
    </submittedName>
</protein>
<dbReference type="EMBL" id="JRKL02002318">
    <property type="protein sequence ID" value="KAF3959501.1"/>
    <property type="molecule type" value="Genomic_DNA"/>
</dbReference>
<proteinExistence type="predicted"/>
<dbReference type="PANTHER" id="PTHR35106:SF5">
    <property type="entry name" value="CARBOXYPEPTIDASE"/>
    <property type="match status" value="1"/>
</dbReference>
<evidence type="ECO:0000313" key="3">
    <source>
        <dbReference type="Proteomes" id="UP000737018"/>
    </source>
</evidence>